<feature type="compositionally biased region" description="Basic and acidic residues" evidence="1">
    <location>
        <begin position="20"/>
        <end position="32"/>
    </location>
</feature>
<dbReference type="SMART" id="SM00367">
    <property type="entry name" value="LRR_CC"/>
    <property type="match status" value="4"/>
</dbReference>
<dbReference type="Gene3D" id="3.80.10.10">
    <property type="entry name" value="Ribonuclease Inhibitor"/>
    <property type="match status" value="1"/>
</dbReference>
<organism evidence="3 4">
    <name type="scientific">Galleria mellonella</name>
    <name type="common">Greater wax moth</name>
    <dbReference type="NCBI Taxonomy" id="7137"/>
    <lineage>
        <taxon>Eukaryota</taxon>
        <taxon>Metazoa</taxon>
        <taxon>Ecdysozoa</taxon>
        <taxon>Arthropoda</taxon>
        <taxon>Hexapoda</taxon>
        <taxon>Insecta</taxon>
        <taxon>Pterygota</taxon>
        <taxon>Neoptera</taxon>
        <taxon>Endopterygota</taxon>
        <taxon>Lepidoptera</taxon>
        <taxon>Glossata</taxon>
        <taxon>Ditrysia</taxon>
        <taxon>Pyraloidea</taxon>
        <taxon>Pyralidae</taxon>
        <taxon>Galleriinae</taxon>
        <taxon>Galleria</taxon>
    </lineage>
</organism>
<evidence type="ECO:0000256" key="1">
    <source>
        <dbReference type="SAM" id="MobiDB-lite"/>
    </source>
</evidence>
<dbReference type="PROSITE" id="PS50181">
    <property type="entry name" value="FBOX"/>
    <property type="match status" value="1"/>
</dbReference>
<evidence type="ECO:0000259" key="2">
    <source>
        <dbReference type="PROSITE" id="PS50181"/>
    </source>
</evidence>
<gene>
    <name evidence="4" type="primary">LOC113522107</name>
</gene>
<feature type="compositionally biased region" description="Basic residues" evidence="1">
    <location>
        <begin position="96"/>
        <end position="108"/>
    </location>
</feature>
<dbReference type="Pfam" id="PF13516">
    <property type="entry name" value="LRR_6"/>
    <property type="match status" value="2"/>
</dbReference>
<feature type="region of interest" description="Disordered" evidence="1">
    <location>
        <begin position="74"/>
        <end position="122"/>
    </location>
</feature>
<dbReference type="PANTHER" id="PTHR13318">
    <property type="entry name" value="PARTNER OF PAIRED, ISOFORM B-RELATED"/>
    <property type="match status" value="1"/>
</dbReference>
<keyword evidence="3" id="KW-1185">Reference proteome</keyword>
<name>A0ABM3M9V9_GALME</name>
<dbReference type="InterPro" id="IPR001611">
    <property type="entry name" value="Leu-rich_rpt"/>
</dbReference>
<dbReference type="Proteomes" id="UP001652740">
    <property type="component" value="Unplaced"/>
</dbReference>
<dbReference type="InterPro" id="IPR006553">
    <property type="entry name" value="Leu-rich_rpt_Cys-con_subtyp"/>
</dbReference>
<dbReference type="SMART" id="SM00256">
    <property type="entry name" value="FBOX"/>
    <property type="match status" value="1"/>
</dbReference>
<dbReference type="GeneID" id="113522107"/>
<dbReference type="Pfam" id="PF12937">
    <property type="entry name" value="F-box-like"/>
    <property type="match status" value="1"/>
</dbReference>
<dbReference type="InterPro" id="IPR032675">
    <property type="entry name" value="LRR_dom_sf"/>
</dbReference>
<sequence length="544" mass="60678">MGDKSTEDDRPVLGTSDELDSPRKRMRLDNSARKGWSLTDRKADHEVLQEMGVSLLDPDDCEASDVASFDNLHQHKAQKRKRDIENVNPNVNSMSPRKHSPKSPRVKVKVCSPSPGPSRIRSPRSLEKVKLVQHTDLETSLIDEFLAEEETPLAQSVTAKYGDIPHSVGFGAGSATGGKKTARLTPLGLEEELIMTRRTKCEPLGADSFDVLSDEMILSVFKWLPKRTLANCMLVCKRWYRLACDETLWQRLDLGNKTLSKDALGRILARKPVVVRLASSEIGEWLTSTPTPSRIQYLDLSICTIDLDTLDSLMACCPALRKLSLENVQLRDTTCELIGKCKNLETLNLTMAQGITAEGLSYILNGCQNMLSLNLSWCGLTKAALAELLGPDEEEDPEDSSSEVCRVQPDKVLPRLQRLSLAGARVLSDDMIHRLTQRFPHLLELDLSDCAALSSKAVHYLHMLPRLHHLALSRCYLLPQALPKVVNMPALQFLDVWGMLPSKSLNALKEAMPSIQINQFMFSAIARPTVGQRRTSIWGLRTRD</sequence>
<evidence type="ECO:0000313" key="3">
    <source>
        <dbReference type="Proteomes" id="UP001652740"/>
    </source>
</evidence>
<proteinExistence type="predicted"/>
<reference evidence="4" key="1">
    <citation type="submission" date="2025-08" db="UniProtKB">
        <authorList>
            <consortium name="RefSeq"/>
        </authorList>
    </citation>
    <scope>IDENTIFICATION</scope>
    <source>
        <tissue evidence="4">Whole larvae</tissue>
    </source>
</reference>
<accession>A0ABM3M9V9</accession>
<protein>
    <submittedName>
        <fullName evidence="4">S-phase kinase-associated protein 2-like</fullName>
    </submittedName>
</protein>
<feature type="compositionally biased region" description="Basic and acidic residues" evidence="1">
    <location>
        <begin position="1"/>
        <end position="11"/>
    </location>
</feature>
<dbReference type="InterPro" id="IPR001810">
    <property type="entry name" value="F-box_dom"/>
</dbReference>
<dbReference type="SUPFAM" id="SSF52047">
    <property type="entry name" value="RNI-like"/>
    <property type="match status" value="1"/>
</dbReference>
<feature type="region of interest" description="Disordered" evidence="1">
    <location>
        <begin position="1"/>
        <end position="37"/>
    </location>
</feature>
<evidence type="ECO:0000313" key="4">
    <source>
        <dbReference type="RefSeq" id="XP_052748219.1"/>
    </source>
</evidence>
<feature type="domain" description="F-box" evidence="2">
    <location>
        <begin position="206"/>
        <end position="252"/>
    </location>
</feature>
<dbReference type="RefSeq" id="XP_052748219.1">
    <property type="nucleotide sequence ID" value="XM_052892259.1"/>
</dbReference>